<organism evidence="1 2">
    <name type="scientific">Mycobacterium tuberculosis</name>
    <dbReference type="NCBI Taxonomy" id="1773"/>
    <lineage>
        <taxon>Bacteria</taxon>
        <taxon>Bacillati</taxon>
        <taxon>Actinomycetota</taxon>
        <taxon>Actinomycetes</taxon>
        <taxon>Mycobacteriales</taxon>
        <taxon>Mycobacteriaceae</taxon>
        <taxon>Mycobacterium</taxon>
        <taxon>Mycobacterium tuberculosis complex</taxon>
    </lineage>
</organism>
<reference evidence="2" key="1">
    <citation type="submission" date="2015-03" db="EMBL/GenBank/DDBJ databases">
        <authorList>
            <consortium name="Pathogen Informatics"/>
        </authorList>
    </citation>
    <scope>NUCLEOTIDE SEQUENCE [LARGE SCALE GENOMIC DNA]</scope>
    <source>
        <strain evidence="2">K00500041</strain>
    </source>
</reference>
<name>A0A0U0TF31_MYCTX</name>
<accession>A0A0U0TF31</accession>
<evidence type="ECO:0000313" key="2">
    <source>
        <dbReference type="Proteomes" id="UP000038802"/>
    </source>
</evidence>
<evidence type="ECO:0000313" key="1">
    <source>
        <dbReference type="EMBL" id="COX60256.1"/>
    </source>
</evidence>
<protein>
    <submittedName>
        <fullName evidence="1">Uncharacterized protein</fullName>
    </submittedName>
</protein>
<proteinExistence type="predicted"/>
<dbReference type="EMBL" id="CSAE01001414">
    <property type="protein sequence ID" value="COX60256.1"/>
    <property type="molecule type" value="Genomic_DNA"/>
</dbReference>
<dbReference type="Proteomes" id="UP000038802">
    <property type="component" value="Unassembled WGS sequence"/>
</dbReference>
<dbReference type="AlphaFoldDB" id="A0A0U0TF31"/>
<sequence>MGVIEPSNRTSHQSLGFGQLTDATACATTPAELVVFGGAANGINRDALADAAA</sequence>
<gene>
    <name evidence="1" type="ORF">ERS007703_05367</name>
</gene>